<protein>
    <submittedName>
        <fullName evidence="1">Uncharacterized protein</fullName>
    </submittedName>
</protein>
<dbReference type="AlphaFoldDB" id="A0A0F9YEY6"/>
<dbReference type="EMBL" id="LBOG01000006">
    <property type="protein sequence ID" value="KKP29938.1"/>
    <property type="molecule type" value="Genomic_DNA"/>
</dbReference>
<organism evidence="1 2">
    <name type="scientific">Candidatus Nomurabacteria bacterium GW2011_GWF1_31_48</name>
    <dbReference type="NCBI Taxonomy" id="1618767"/>
    <lineage>
        <taxon>Bacteria</taxon>
        <taxon>Candidatus Nomuraibacteriota</taxon>
    </lineage>
</organism>
<accession>A0A0F9YEY6</accession>
<proteinExistence type="predicted"/>
<gene>
    <name evidence="1" type="ORF">UR19_C0006G0001</name>
</gene>
<reference evidence="1 2" key="1">
    <citation type="journal article" date="2015" name="Nature">
        <title>rRNA introns, odd ribosomes, and small enigmatic genomes across a large radiation of phyla.</title>
        <authorList>
            <person name="Brown C.T."/>
            <person name="Hug L.A."/>
            <person name="Thomas B.C."/>
            <person name="Sharon I."/>
            <person name="Castelle C.J."/>
            <person name="Singh A."/>
            <person name="Wilkins M.J."/>
            <person name="Williams K.H."/>
            <person name="Banfield J.F."/>
        </authorList>
    </citation>
    <scope>NUCLEOTIDE SEQUENCE [LARGE SCALE GENOMIC DNA]</scope>
</reference>
<dbReference type="Proteomes" id="UP000034934">
    <property type="component" value="Unassembled WGS sequence"/>
</dbReference>
<sequence length="110" mass="12725">MEKKGKKIKTNLSKSIVYSSSEMKRYLGALSETHNEHLKGIKEGFIVVNRKIDNVTKTLNSHTEMIGVLMEDTAILKEDMQIVKKELKKKVDYDEFLSLVRRVQKIESKI</sequence>
<comment type="caution">
    <text evidence="1">The sequence shown here is derived from an EMBL/GenBank/DDBJ whole genome shotgun (WGS) entry which is preliminary data.</text>
</comment>
<evidence type="ECO:0000313" key="1">
    <source>
        <dbReference type="EMBL" id="KKP29938.1"/>
    </source>
</evidence>
<name>A0A0F9YEY6_9BACT</name>
<evidence type="ECO:0000313" key="2">
    <source>
        <dbReference type="Proteomes" id="UP000034934"/>
    </source>
</evidence>